<keyword evidence="5" id="KW-1185">Reference proteome</keyword>
<dbReference type="Pfam" id="PF00098">
    <property type="entry name" value="zf-CCHC"/>
    <property type="match status" value="2"/>
</dbReference>
<feature type="domain" description="CCHC-type" evidence="3">
    <location>
        <begin position="106"/>
        <end position="121"/>
    </location>
</feature>
<keyword evidence="1" id="KW-0479">Metal-binding</keyword>
<dbReference type="AlphaFoldDB" id="A0ABD3AM29"/>
<dbReference type="SMART" id="SM00343">
    <property type="entry name" value="ZnF_C2HC"/>
    <property type="match status" value="5"/>
</dbReference>
<sequence length="352" mass="38944">MSLLGERTEPATDGSAPKSALRTDLSSSRLDVEKESADSGSSNMVAIDGAKEKATAVAEKNAFASRYFDPIDFSQKICYKCGEFNHIAAECDAPKKRKKKKKKKPCFICGRLGHDGKRCKKVNKCFFCHKRGQRGHLAKDCPEKDIVSQHISNFCLRCGNAGHDLFSCKDNYFPDDLERISCLVCNAFGHLCCANISNEGPTSISCYNCGQSGHLGSECTKLHDDGKSSETTNLAPKNGNAGHLVEECMKHEEGKEAGTASIGVVLEKEDISGVKHRPKRYGRVRWRKIWKKDTANASQGWPSRRDFNNTKQQRCSFEKPGSNVSLSPMEAAKRNQNFSNFTSPSQPLEQHP</sequence>
<evidence type="ECO:0000259" key="3">
    <source>
        <dbReference type="PROSITE" id="PS50158"/>
    </source>
</evidence>
<dbReference type="Gene3D" id="4.10.60.10">
    <property type="entry name" value="Zinc finger, CCHC-type"/>
    <property type="match status" value="3"/>
</dbReference>
<dbReference type="InterPro" id="IPR001878">
    <property type="entry name" value="Znf_CCHC"/>
</dbReference>
<feature type="domain" description="CCHC-type" evidence="3">
    <location>
        <begin position="128"/>
        <end position="143"/>
    </location>
</feature>
<evidence type="ECO:0000313" key="4">
    <source>
        <dbReference type="EMBL" id="KAL3532214.1"/>
    </source>
</evidence>
<keyword evidence="1" id="KW-0862">Zinc</keyword>
<comment type="caution">
    <text evidence="4">The sequence shown here is derived from an EMBL/GenBank/DDBJ whole genome shotgun (WGS) entry which is preliminary data.</text>
</comment>
<accession>A0ABD3AM29</accession>
<feature type="region of interest" description="Disordered" evidence="2">
    <location>
        <begin position="1"/>
        <end position="42"/>
    </location>
</feature>
<dbReference type="InterPro" id="IPR036875">
    <property type="entry name" value="Znf_CCHC_sf"/>
</dbReference>
<dbReference type="Proteomes" id="UP001630127">
    <property type="component" value="Unassembled WGS sequence"/>
</dbReference>
<proteinExistence type="predicted"/>
<name>A0ABD3AM29_9GENT</name>
<evidence type="ECO:0000313" key="5">
    <source>
        <dbReference type="Proteomes" id="UP001630127"/>
    </source>
</evidence>
<feature type="domain" description="CCHC-type" evidence="3">
    <location>
        <begin position="206"/>
        <end position="221"/>
    </location>
</feature>
<gene>
    <name evidence="4" type="ORF">ACH5RR_005735</name>
</gene>
<dbReference type="PANTHER" id="PTHR46978">
    <property type="entry name" value="ZINC KNUCKLE (CCHC-TYPE) FAMILY PROTEIN"/>
    <property type="match status" value="1"/>
</dbReference>
<evidence type="ECO:0000256" key="1">
    <source>
        <dbReference type="PROSITE-ProRule" id="PRU00047"/>
    </source>
</evidence>
<dbReference type="SUPFAM" id="SSF57756">
    <property type="entry name" value="Retrovirus zinc finger-like domains"/>
    <property type="match status" value="3"/>
</dbReference>
<dbReference type="EMBL" id="JBJUIK010000003">
    <property type="protein sequence ID" value="KAL3532214.1"/>
    <property type="molecule type" value="Genomic_DNA"/>
</dbReference>
<feature type="compositionally biased region" description="Basic and acidic residues" evidence="2">
    <location>
        <begin position="1"/>
        <end position="10"/>
    </location>
</feature>
<reference evidence="4 5" key="1">
    <citation type="submission" date="2024-11" db="EMBL/GenBank/DDBJ databases">
        <title>A near-complete genome assembly of Cinchona calisaya.</title>
        <authorList>
            <person name="Lian D.C."/>
            <person name="Zhao X.W."/>
            <person name="Wei L."/>
        </authorList>
    </citation>
    <scope>NUCLEOTIDE SEQUENCE [LARGE SCALE GENOMIC DNA]</scope>
    <source>
        <tissue evidence="4">Nenye</tissue>
    </source>
</reference>
<feature type="compositionally biased region" description="Polar residues" evidence="2">
    <location>
        <begin position="334"/>
        <end position="352"/>
    </location>
</feature>
<dbReference type="GO" id="GO:0008270">
    <property type="term" value="F:zinc ion binding"/>
    <property type="evidence" value="ECO:0007669"/>
    <property type="project" value="UniProtKB-KW"/>
</dbReference>
<dbReference type="PANTHER" id="PTHR46978:SF3">
    <property type="entry name" value="ATP-DEPENDENT RNA HELICASE GLH-1-LIKE ISOFORM X1"/>
    <property type="match status" value="1"/>
</dbReference>
<protein>
    <recommendedName>
        <fullName evidence="3">CCHC-type domain-containing protein</fullName>
    </recommendedName>
</protein>
<feature type="region of interest" description="Disordered" evidence="2">
    <location>
        <begin position="294"/>
        <end position="352"/>
    </location>
</feature>
<keyword evidence="1" id="KW-0863">Zinc-finger</keyword>
<dbReference type="PROSITE" id="PS50158">
    <property type="entry name" value="ZF_CCHC"/>
    <property type="match status" value="4"/>
</dbReference>
<organism evidence="4 5">
    <name type="scientific">Cinchona calisaya</name>
    <dbReference type="NCBI Taxonomy" id="153742"/>
    <lineage>
        <taxon>Eukaryota</taxon>
        <taxon>Viridiplantae</taxon>
        <taxon>Streptophyta</taxon>
        <taxon>Embryophyta</taxon>
        <taxon>Tracheophyta</taxon>
        <taxon>Spermatophyta</taxon>
        <taxon>Magnoliopsida</taxon>
        <taxon>eudicotyledons</taxon>
        <taxon>Gunneridae</taxon>
        <taxon>Pentapetalae</taxon>
        <taxon>asterids</taxon>
        <taxon>lamiids</taxon>
        <taxon>Gentianales</taxon>
        <taxon>Rubiaceae</taxon>
        <taxon>Cinchonoideae</taxon>
        <taxon>Cinchoneae</taxon>
        <taxon>Cinchona</taxon>
    </lineage>
</organism>
<evidence type="ECO:0000256" key="2">
    <source>
        <dbReference type="SAM" id="MobiDB-lite"/>
    </source>
</evidence>
<feature type="domain" description="CCHC-type" evidence="3">
    <location>
        <begin position="78"/>
        <end position="91"/>
    </location>
</feature>